<evidence type="ECO:0000256" key="1">
    <source>
        <dbReference type="ARBA" id="ARBA00007365"/>
    </source>
</evidence>
<dbReference type="PRINTS" id="PR00153">
    <property type="entry name" value="CSAPPISMRASE"/>
</dbReference>
<feature type="chain" id="PRO_5011333075" description="Peptidyl-prolyl cis-trans isomerase" evidence="4">
    <location>
        <begin position="21"/>
        <end position="215"/>
    </location>
</feature>
<dbReference type="AlphaFoldDB" id="A0A1I1IGI4"/>
<dbReference type="GO" id="GO:0006457">
    <property type="term" value="P:protein folding"/>
    <property type="evidence" value="ECO:0007669"/>
    <property type="project" value="InterPro"/>
</dbReference>
<dbReference type="GO" id="GO:0003755">
    <property type="term" value="F:peptidyl-prolyl cis-trans isomerase activity"/>
    <property type="evidence" value="ECO:0007669"/>
    <property type="project" value="UniProtKB-UniRule"/>
</dbReference>
<dbReference type="CDD" id="cd00317">
    <property type="entry name" value="cyclophilin"/>
    <property type="match status" value="1"/>
</dbReference>
<keyword evidence="4" id="KW-0732">Signal</keyword>
<feature type="domain" description="PPIase cyclophilin-type" evidence="5">
    <location>
        <begin position="37"/>
        <end position="189"/>
    </location>
</feature>
<evidence type="ECO:0000313" key="6">
    <source>
        <dbReference type="EMBL" id="SFC32310.1"/>
    </source>
</evidence>
<dbReference type="InterPro" id="IPR020892">
    <property type="entry name" value="Cyclophilin-type_PPIase_CS"/>
</dbReference>
<comment type="function">
    <text evidence="4">PPIases accelerate the folding of proteins. It catalyzes the cis-trans isomerization of proline imidic peptide bonds in oligopeptides.</text>
</comment>
<reference evidence="6 7" key="1">
    <citation type="submission" date="2016-10" db="EMBL/GenBank/DDBJ databases">
        <authorList>
            <person name="de Groot N.N."/>
        </authorList>
    </citation>
    <scope>NUCLEOTIDE SEQUENCE [LARGE SCALE GENOMIC DNA]</scope>
    <source>
        <strain evidence="6 7">DSM 6793</strain>
    </source>
</reference>
<dbReference type="PROSITE" id="PS00170">
    <property type="entry name" value="CSA_PPIASE_1"/>
    <property type="match status" value="1"/>
</dbReference>
<organism evidence="6 7">
    <name type="scientific">Flexibacter flexilis DSM 6793</name>
    <dbReference type="NCBI Taxonomy" id="927664"/>
    <lineage>
        <taxon>Bacteria</taxon>
        <taxon>Pseudomonadati</taxon>
        <taxon>Bacteroidota</taxon>
        <taxon>Cytophagia</taxon>
        <taxon>Cytophagales</taxon>
        <taxon>Flexibacteraceae</taxon>
        <taxon>Flexibacter</taxon>
    </lineage>
</organism>
<evidence type="ECO:0000256" key="4">
    <source>
        <dbReference type="RuleBase" id="RU363019"/>
    </source>
</evidence>
<dbReference type="EC" id="5.2.1.8" evidence="4"/>
<gene>
    <name evidence="6" type="ORF">SAMN05421780_104254</name>
</gene>
<keyword evidence="2 4" id="KW-0697">Rotamase</keyword>
<evidence type="ECO:0000256" key="3">
    <source>
        <dbReference type="ARBA" id="ARBA00023235"/>
    </source>
</evidence>
<keyword evidence="7" id="KW-1185">Reference proteome</keyword>
<name>A0A1I1IGI4_9BACT</name>
<dbReference type="EMBL" id="FOLE01000004">
    <property type="protein sequence ID" value="SFC32310.1"/>
    <property type="molecule type" value="Genomic_DNA"/>
</dbReference>
<dbReference type="PANTHER" id="PTHR45625:SF4">
    <property type="entry name" value="PEPTIDYLPROLYL ISOMERASE DOMAIN AND WD REPEAT-CONTAINING PROTEIN 1"/>
    <property type="match status" value="1"/>
</dbReference>
<evidence type="ECO:0000259" key="5">
    <source>
        <dbReference type="PROSITE" id="PS50072"/>
    </source>
</evidence>
<dbReference type="PROSITE" id="PS50072">
    <property type="entry name" value="CSA_PPIASE_2"/>
    <property type="match status" value="1"/>
</dbReference>
<dbReference type="RefSeq" id="WP_091511132.1">
    <property type="nucleotide sequence ID" value="NZ_FOLE01000004.1"/>
</dbReference>
<dbReference type="InterPro" id="IPR002130">
    <property type="entry name" value="Cyclophilin-type_PPIase_dom"/>
</dbReference>
<dbReference type="InterPro" id="IPR044666">
    <property type="entry name" value="Cyclophilin_A-like"/>
</dbReference>
<dbReference type="InterPro" id="IPR029000">
    <property type="entry name" value="Cyclophilin-like_dom_sf"/>
</dbReference>
<dbReference type="Gene3D" id="2.40.100.10">
    <property type="entry name" value="Cyclophilin-like"/>
    <property type="match status" value="1"/>
</dbReference>
<accession>A0A1I1IGI4</accession>
<sequence>MKNTFILFLLLLLASPMAIAQEKKAKPKGRDYLITIETAFGNIELVLFDETPQHKENFLKLAKSGFYDGTTFHRIIKNFMIQGGDPNSKNSNANDDGAGGPGYTVPAEFLPNRKHVLGALAAARMGDNVNPKKESSGSQFYLVENPSGTHFLDSNYTVFGQTVMGIDVIHKIAEQPKGMSDRPLKDITMKVKVQKMRRKKIAERYNYDFDNQPSN</sequence>
<dbReference type="OrthoDB" id="9807797at2"/>
<evidence type="ECO:0000313" key="7">
    <source>
        <dbReference type="Proteomes" id="UP000199514"/>
    </source>
</evidence>
<evidence type="ECO:0000256" key="2">
    <source>
        <dbReference type="ARBA" id="ARBA00023110"/>
    </source>
</evidence>
<feature type="signal peptide" evidence="4">
    <location>
        <begin position="1"/>
        <end position="20"/>
    </location>
</feature>
<dbReference type="Pfam" id="PF00160">
    <property type="entry name" value="Pro_isomerase"/>
    <property type="match status" value="1"/>
</dbReference>
<keyword evidence="3 4" id="KW-0413">Isomerase</keyword>
<dbReference type="Proteomes" id="UP000199514">
    <property type="component" value="Unassembled WGS sequence"/>
</dbReference>
<comment type="similarity">
    <text evidence="1 4">Belongs to the cyclophilin-type PPIase family.</text>
</comment>
<dbReference type="PANTHER" id="PTHR45625">
    <property type="entry name" value="PEPTIDYL-PROLYL CIS-TRANS ISOMERASE-RELATED"/>
    <property type="match status" value="1"/>
</dbReference>
<proteinExistence type="inferred from homology"/>
<comment type="catalytic activity">
    <reaction evidence="4">
        <text>[protein]-peptidylproline (omega=180) = [protein]-peptidylproline (omega=0)</text>
        <dbReference type="Rhea" id="RHEA:16237"/>
        <dbReference type="Rhea" id="RHEA-COMP:10747"/>
        <dbReference type="Rhea" id="RHEA-COMP:10748"/>
        <dbReference type="ChEBI" id="CHEBI:83833"/>
        <dbReference type="ChEBI" id="CHEBI:83834"/>
        <dbReference type="EC" id="5.2.1.8"/>
    </reaction>
</comment>
<protein>
    <recommendedName>
        <fullName evidence="4">Peptidyl-prolyl cis-trans isomerase</fullName>
        <shortName evidence="4">PPIase</shortName>
        <ecNumber evidence="4">5.2.1.8</ecNumber>
    </recommendedName>
</protein>
<dbReference type="SUPFAM" id="SSF50891">
    <property type="entry name" value="Cyclophilin-like"/>
    <property type="match status" value="1"/>
</dbReference>
<dbReference type="STRING" id="927664.SAMN05421780_104254"/>